<proteinExistence type="predicted"/>
<dbReference type="InterPro" id="IPR036397">
    <property type="entry name" value="RNaseH_sf"/>
</dbReference>
<organism evidence="1 2">
    <name type="scientific">Triticum urartu</name>
    <name type="common">Red wild einkorn</name>
    <name type="synonym">Crithodium urartu</name>
    <dbReference type="NCBI Taxonomy" id="4572"/>
    <lineage>
        <taxon>Eukaryota</taxon>
        <taxon>Viridiplantae</taxon>
        <taxon>Streptophyta</taxon>
        <taxon>Embryophyta</taxon>
        <taxon>Tracheophyta</taxon>
        <taxon>Spermatophyta</taxon>
        <taxon>Magnoliopsida</taxon>
        <taxon>Liliopsida</taxon>
        <taxon>Poales</taxon>
        <taxon>Poaceae</taxon>
        <taxon>BOP clade</taxon>
        <taxon>Pooideae</taxon>
        <taxon>Triticodae</taxon>
        <taxon>Triticeae</taxon>
        <taxon>Triticinae</taxon>
        <taxon>Triticum</taxon>
    </lineage>
</organism>
<dbReference type="Gene3D" id="3.30.420.10">
    <property type="entry name" value="Ribonuclease H-like superfamily/Ribonuclease H"/>
    <property type="match status" value="1"/>
</dbReference>
<reference evidence="2" key="1">
    <citation type="journal article" date="2013" name="Nature">
        <title>Draft genome of the wheat A-genome progenitor Triticum urartu.</title>
        <authorList>
            <person name="Ling H.Q."/>
            <person name="Zhao S."/>
            <person name="Liu D."/>
            <person name="Wang J."/>
            <person name="Sun H."/>
            <person name="Zhang C."/>
            <person name="Fan H."/>
            <person name="Li D."/>
            <person name="Dong L."/>
            <person name="Tao Y."/>
            <person name="Gao C."/>
            <person name="Wu H."/>
            <person name="Li Y."/>
            <person name="Cui Y."/>
            <person name="Guo X."/>
            <person name="Zheng S."/>
            <person name="Wang B."/>
            <person name="Yu K."/>
            <person name="Liang Q."/>
            <person name="Yang W."/>
            <person name="Lou X."/>
            <person name="Chen J."/>
            <person name="Feng M."/>
            <person name="Jian J."/>
            <person name="Zhang X."/>
            <person name="Luo G."/>
            <person name="Jiang Y."/>
            <person name="Liu J."/>
            <person name="Wang Z."/>
            <person name="Sha Y."/>
            <person name="Zhang B."/>
            <person name="Wu H."/>
            <person name="Tang D."/>
            <person name="Shen Q."/>
            <person name="Xue P."/>
            <person name="Zou S."/>
            <person name="Wang X."/>
            <person name="Liu X."/>
            <person name="Wang F."/>
            <person name="Yang Y."/>
            <person name="An X."/>
            <person name="Dong Z."/>
            <person name="Zhang K."/>
            <person name="Zhang X."/>
            <person name="Luo M.C."/>
            <person name="Dvorak J."/>
            <person name="Tong Y."/>
            <person name="Wang J."/>
            <person name="Yang H."/>
            <person name="Li Z."/>
            <person name="Wang D."/>
            <person name="Zhang A."/>
            <person name="Wang J."/>
        </authorList>
    </citation>
    <scope>NUCLEOTIDE SEQUENCE</scope>
    <source>
        <strain evidence="2">cv. G1812</strain>
    </source>
</reference>
<dbReference type="AlphaFoldDB" id="A0A8R7TGQ0"/>
<dbReference type="PANTHER" id="PTHR47169">
    <property type="entry name" value="OS01G0541250 PROTEIN"/>
    <property type="match status" value="1"/>
</dbReference>
<sequence length="366" mass="42129">MCVDALANKNNREQYTVEDKRNIYAMLLARNGECGRLKDGVLDSVVRDGNCSRRCVSRIWKETKTGGGVNSIKNNLKLKTGRKKMSLDIEALEAIPPGERTTIRQVAAGLNMSKSTVHHRLKEKVTRRVSNELKPSLTEANKKARVAYCLDNLEPSSLEDNPTFKDSFNKVHLDEKIFYRTRKTQKMYLSHREEAPKRECKHKNHIQQIMFLSAMARPRYDSQGNCVFDGKIGVWAFVDWVQAQKKSANRGRGEWELKPSSSVDKNKSREYIVQYVLPAIKEKWPESDRWNTVYIQQDNARTHVLANDPIFAMEAAKGGWDIRIVNQPPNSPDCNILDQACMREIIKHKGSMHYDTPHMKKKNIRE</sequence>
<dbReference type="Gramene" id="TuG1812G0200002563.01.T01">
    <property type="protein sequence ID" value="TuG1812G0200002563.01.T01"/>
    <property type="gene ID" value="TuG1812G0200002563.01"/>
</dbReference>
<reference evidence="1" key="3">
    <citation type="submission" date="2022-06" db="UniProtKB">
        <authorList>
            <consortium name="EnsemblPlants"/>
        </authorList>
    </citation>
    <scope>IDENTIFICATION</scope>
</reference>
<dbReference type="Proteomes" id="UP000015106">
    <property type="component" value="Chromosome 2"/>
</dbReference>
<evidence type="ECO:0000313" key="2">
    <source>
        <dbReference type="Proteomes" id="UP000015106"/>
    </source>
</evidence>
<evidence type="ECO:0008006" key="3">
    <source>
        <dbReference type="Google" id="ProtNLM"/>
    </source>
</evidence>
<dbReference type="EnsemblPlants" id="TuG1812G0200002563.01.T01">
    <property type="protein sequence ID" value="TuG1812G0200002563.01.T01"/>
    <property type="gene ID" value="TuG1812G0200002563.01"/>
</dbReference>
<protein>
    <recommendedName>
        <fullName evidence="3">Transposase Tc1-like domain-containing protein</fullName>
    </recommendedName>
</protein>
<keyword evidence="2" id="KW-1185">Reference proteome</keyword>
<dbReference type="GO" id="GO:0003676">
    <property type="term" value="F:nucleic acid binding"/>
    <property type="evidence" value="ECO:0007669"/>
    <property type="project" value="InterPro"/>
</dbReference>
<accession>A0A8R7TGQ0</accession>
<name>A0A8R7TGQ0_TRIUA</name>
<reference evidence="1" key="2">
    <citation type="submission" date="2018-03" db="EMBL/GenBank/DDBJ databases">
        <title>The Triticum urartu genome reveals the dynamic nature of wheat genome evolution.</title>
        <authorList>
            <person name="Ling H."/>
            <person name="Ma B."/>
            <person name="Shi X."/>
            <person name="Liu H."/>
            <person name="Dong L."/>
            <person name="Sun H."/>
            <person name="Cao Y."/>
            <person name="Gao Q."/>
            <person name="Zheng S."/>
            <person name="Li Y."/>
            <person name="Yu Y."/>
            <person name="Du H."/>
            <person name="Qi M."/>
            <person name="Li Y."/>
            <person name="Yu H."/>
            <person name="Cui Y."/>
            <person name="Wang N."/>
            <person name="Chen C."/>
            <person name="Wu H."/>
            <person name="Zhao Y."/>
            <person name="Zhang J."/>
            <person name="Li Y."/>
            <person name="Zhou W."/>
            <person name="Zhang B."/>
            <person name="Hu W."/>
            <person name="Eijk M."/>
            <person name="Tang J."/>
            <person name="Witsenboer H."/>
            <person name="Zhao S."/>
            <person name="Li Z."/>
            <person name="Zhang A."/>
            <person name="Wang D."/>
            <person name="Liang C."/>
        </authorList>
    </citation>
    <scope>NUCLEOTIDE SEQUENCE [LARGE SCALE GENOMIC DNA]</scope>
    <source>
        <strain evidence="1">cv. G1812</strain>
    </source>
</reference>
<dbReference type="PANTHER" id="PTHR47169:SF2">
    <property type="entry name" value="OS01G0541250 PROTEIN"/>
    <property type="match status" value="1"/>
</dbReference>
<evidence type="ECO:0000313" key="1">
    <source>
        <dbReference type="EnsemblPlants" id="TuG1812G0200002563.01.T01"/>
    </source>
</evidence>